<dbReference type="Gene3D" id="3.40.50.150">
    <property type="entry name" value="Vaccinia Virus protein VP39"/>
    <property type="match status" value="1"/>
</dbReference>
<keyword evidence="4" id="KW-1185">Reference proteome</keyword>
<sequence length="307" mass="32139">MARQAHRGAASGGDLPASPRPSPGTGASGGGMAGGCAVVRVSPASAAAGPDRPSVARGDPMIDRFAALYRLALDLLLPERTMVRRFIAAHLAGAAPSQSPCLDIGAGPDPYGAALRRALGPETQIVTVDIGPGDRVRAVADIQNLPFADRCFSVVIACHLLQHVTDPRAALAEAARVLSPGGLILVVHPFITVQGRDRDLWRWTLDGMTLELERAGLTPVAAQSIGGPLYAVASLMASVPGRLLVTRRQGWRSGRTPADALRLGFSLLLAAPFHTLARLLEPLDRALWPHAPFHVGGIVLARKADHG</sequence>
<dbReference type="CDD" id="cd02440">
    <property type="entry name" value="AdoMet_MTases"/>
    <property type="match status" value="1"/>
</dbReference>
<proteinExistence type="predicted"/>
<evidence type="ECO:0000256" key="1">
    <source>
        <dbReference type="SAM" id="MobiDB-lite"/>
    </source>
</evidence>
<feature type="region of interest" description="Disordered" evidence="1">
    <location>
        <begin position="1"/>
        <end position="31"/>
    </location>
</feature>
<dbReference type="GO" id="GO:0008757">
    <property type="term" value="F:S-adenosylmethionine-dependent methyltransferase activity"/>
    <property type="evidence" value="ECO:0007669"/>
    <property type="project" value="InterPro"/>
</dbReference>
<comment type="caution">
    <text evidence="3">The sequence shown here is derived from an EMBL/GenBank/DDBJ whole genome shotgun (WGS) entry which is preliminary data.</text>
</comment>
<dbReference type="EMBL" id="PDKW01000042">
    <property type="protein sequence ID" value="PGH55230.1"/>
    <property type="molecule type" value="Genomic_DNA"/>
</dbReference>
<gene>
    <name evidence="3" type="ORF">CRT60_17995</name>
</gene>
<dbReference type="InterPro" id="IPR029063">
    <property type="entry name" value="SAM-dependent_MTases_sf"/>
</dbReference>
<dbReference type="InterPro" id="IPR013216">
    <property type="entry name" value="Methyltransf_11"/>
</dbReference>
<reference evidence="4" key="1">
    <citation type="submission" date="2017-10" db="EMBL/GenBank/DDBJ databases">
        <authorList>
            <person name="Kravchenko I.K."/>
            <person name="Grouzdev D.S."/>
        </authorList>
    </citation>
    <scope>NUCLEOTIDE SEQUENCE [LARGE SCALE GENOMIC DNA]</scope>
    <source>
        <strain evidence="4">B2</strain>
    </source>
</reference>
<dbReference type="Proteomes" id="UP000225379">
    <property type="component" value="Unassembled WGS sequence"/>
</dbReference>
<feature type="domain" description="Methyltransferase type 11" evidence="2">
    <location>
        <begin position="102"/>
        <end position="185"/>
    </location>
</feature>
<name>A0A2B8BBR6_9PROT</name>
<organism evidence="3 4">
    <name type="scientific">Azospirillum palustre</name>
    <dbReference type="NCBI Taxonomy" id="2044885"/>
    <lineage>
        <taxon>Bacteria</taxon>
        <taxon>Pseudomonadati</taxon>
        <taxon>Pseudomonadota</taxon>
        <taxon>Alphaproteobacteria</taxon>
        <taxon>Rhodospirillales</taxon>
        <taxon>Azospirillaceae</taxon>
        <taxon>Azospirillum</taxon>
    </lineage>
</organism>
<protein>
    <recommendedName>
        <fullName evidence="2">Methyltransferase type 11 domain-containing protein</fullName>
    </recommendedName>
</protein>
<dbReference type="Pfam" id="PF08241">
    <property type="entry name" value="Methyltransf_11"/>
    <property type="match status" value="1"/>
</dbReference>
<dbReference type="AlphaFoldDB" id="A0A2B8BBR6"/>
<dbReference type="SUPFAM" id="SSF53335">
    <property type="entry name" value="S-adenosyl-L-methionine-dependent methyltransferases"/>
    <property type="match status" value="1"/>
</dbReference>
<evidence type="ECO:0000313" key="3">
    <source>
        <dbReference type="EMBL" id="PGH55230.1"/>
    </source>
</evidence>
<accession>A0A2B8BBR6</accession>
<dbReference type="OrthoDB" id="9808140at2"/>
<evidence type="ECO:0000259" key="2">
    <source>
        <dbReference type="Pfam" id="PF08241"/>
    </source>
</evidence>
<evidence type="ECO:0000313" key="4">
    <source>
        <dbReference type="Proteomes" id="UP000225379"/>
    </source>
</evidence>